<dbReference type="EMBL" id="CP058649">
    <property type="protein sequence ID" value="QUI22864.1"/>
    <property type="molecule type" value="Genomic_DNA"/>
</dbReference>
<gene>
    <name evidence="1" type="ORF">HZI73_11435</name>
</gene>
<proteinExistence type="predicted"/>
<organism evidence="1 2">
    <name type="scientific">Vallitalea pronyensis</name>
    <dbReference type="NCBI Taxonomy" id="1348613"/>
    <lineage>
        <taxon>Bacteria</taxon>
        <taxon>Bacillati</taxon>
        <taxon>Bacillota</taxon>
        <taxon>Clostridia</taxon>
        <taxon>Lachnospirales</taxon>
        <taxon>Vallitaleaceae</taxon>
        <taxon>Vallitalea</taxon>
    </lineage>
</organism>
<sequence length="172" mass="19552">MNDKNDADYSKKSKPVLSMDNYMQSIKEAIYQVTQEKLMNNLSMTIQAYKGASKDSLKDTMHLLQAMKPFVHQQVADNIDQLSTIFGDMQGLQLFANHHVEDDTMEGDISPRDNPKKIVDRQGDLIIDDNTVYEIDEKCEPQITSQSMSQNKGNIYAMLLLLLGSTRQDNDD</sequence>
<keyword evidence="2" id="KW-1185">Reference proteome</keyword>
<dbReference type="AlphaFoldDB" id="A0A8J8MJS5"/>
<name>A0A8J8MJS5_9FIRM</name>
<dbReference type="Proteomes" id="UP000683246">
    <property type="component" value="Chromosome"/>
</dbReference>
<reference evidence="1" key="1">
    <citation type="submission" date="2020-07" db="EMBL/GenBank/DDBJ databases">
        <title>Vallitalea pronyensis genome.</title>
        <authorList>
            <person name="Postec A."/>
        </authorList>
    </citation>
    <scope>NUCLEOTIDE SEQUENCE</scope>
    <source>
        <strain evidence="1">FatNI3</strain>
    </source>
</reference>
<evidence type="ECO:0000313" key="1">
    <source>
        <dbReference type="EMBL" id="QUI22864.1"/>
    </source>
</evidence>
<evidence type="ECO:0000313" key="2">
    <source>
        <dbReference type="Proteomes" id="UP000683246"/>
    </source>
</evidence>
<dbReference type="RefSeq" id="WP_212698359.1">
    <property type="nucleotide sequence ID" value="NZ_CP058649.1"/>
</dbReference>
<accession>A0A8J8MJS5</accession>
<dbReference type="KEGG" id="vpy:HZI73_11435"/>
<protein>
    <submittedName>
        <fullName evidence="1">Uncharacterized protein</fullName>
    </submittedName>
</protein>